<keyword evidence="3" id="KW-0238">DNA-binding</keyword>
<dbReference type="InterPro" id="IPR005119">
    <property type="entry name" value="LysR_subst-bd"/>
</dbReference>
<evidence type="ECO:0000313" key="5">
    <source>
        <dbReference type="EMBL" id="SPY44442.1"/>
    </source>
</evidence>
<sequence>MRVIPPIKAVINFEAAARLQSFKLAAEELCVTPGAVSHQISTLEEFIGQKLFQRQNRSIKLTNAGLRYYERTSSILSDLEQATTDLGRIHKQKQLKMALPPALLNKWLLPKFHLIANELEGVNVTFIDTLDYLDLQRDEIDISIRYGFEKPDGLYSDLLFKEDMIAVCAPHYHEQHFDKLSQSFLESSTLIYTTNRLVQWDLVLHHYGMKPLKWQRKLIFQNSIQAIDAAVLGCGVAFINRRLVEELLVQGQLVEAIQVNIDPDKVPSYYLVSSYENMQDENIAKFYQLLKKLCE</sequence>
<dbReference type="InterPro" id="IPR058163">
    <property type="entry name" value="LysR-type_TF_proteobact-type"/>
</dbReference>
<dbReference type="RefSeq" id="WP_005304173.1">
    <property type="nucleotide sequence ID" value="NZ_CP035782.1"/>
</dbReference>
<dbReference type="EMBL" id="UATL01000005">
    <property type="protein sequence ID" value="SPY44442.1"/>
    <property type="molecule type" value="Genomic_DNA"/>
</dbReference>
<proteinExistence type="inferred from homology"/>
<dbReference type="FunFam" id="1.10.10.10:FF:000038">
    <property type="entry name" value="Glycine cleavage system transcriptional activator"/>
    <property type="match status" value="1"/>
</dbReference>
<evidence type="ECO:0000256" key="1">
    <source>
        <dbReference type="ARBA" id="ARBA00009437"/>
    </source>
</evidence>
<dbReference type="Pfam" id="PF00126">
    <property type="entry name" value="HTH_1"/>
    <property type="match status" value="1"/>
</dbReference>
<accession>A0A2T3QBA8</accession>
<evidence type="ECO:0000313" key="6">
    <source>
        <dbReference type="Proteomes" id="UP000251647"/>
    </source>
</evidence>
<keyword evidence="4" id="KW-0804">Transcription</keyword>
<comment type="similarity">
    <text evidence="1">Belongs to the LysR transcriptional regulatory family.</text>
</comment>
<dbReference type="PANTHER" id="PTHR30537">
    <property type="entry name" value="HTH-TYPE TRANSCRIPTIONAL REGULATOR"/>
    <property type="match status" value="1"/>
</dbReference>
<name>A0A2T3QBA8_PHODM</name>
<dbReference type="AlphaFoldDB" id="A0A2T3QBA8"/>
<organism evidence="5 6">
    <name type="scientific">Photobacterium damselae</name>
    <dbReference type="NCBI Taxonomy" id="38293"/>
    <lineage>
        <taxon>Bacteria</taxon>
        <taxon>Pseudomonadati</taxon>
        <taxon>Pseudomonadota</taxon>
        <taxon>Gammaproteobacteria</taxon>
        <taxon>Vibrionales</taxon>
        <taxon>Vibrionaceae</taxon>
        <taxon>Photobacterium</taxon>
    </lineage>
</organism>
<dbReference type="InterPro" id="IPR036390">
    <property type="entry name" value="WH_DNA-bd_sf"/>
</dbReference>
<dbReference type="PANTHER" id="PTHR30537:SF26">
    <property type="entry name" value="GLYCINE CLEAVAGE SYSTEM TRANSCRIPTIONAL ACTIVATOR"/>
    <property type="match status" value="1"/>
</dbReference>
<dbReference type="PROSITE" id="PS50931">
    <property type="entry name" value="HTH_LYSR"/>
    <property type="match status" value="1"/>
</dbReference>
<evidence type="ECO:0000256" key="4">
    <source>
        <dbReference type="ARBA" id="ARBA00023163"/>
    </source>
</evidence>
<evidence type="ECO:0000256" key="2">
    <source>
        <dbReference type="ARBA" id="ARBA00023015"/>
    </source>
</evidence>
<dbReference type="SUPFAM" id="SSF53850">
    <property type="entry name" value="Periplasmic binding protein-like II"/>
    <property type="match status" value="1"/>
</dbReference>
<dbReference type="GO" id="GO:0006351">
    <property type="term" value="P:DNA-templated transcription"/>
    <property type="evidence" value="ECO:0007669"/>
    <property type="project" value="TreeGrafter"/>
</dbReference>
<protein>
    <submittedName>
        <fullName evidence="5">Gcv operon activator</fullName>
    </submittedName>
</protein>
<gene>
    <name evidence="5" type="primary">gcvA_5</name>
    <name evidence="5" type="ORF">NCTC11647_03387</name>
</gene>
<dbReference type="OrthoDB" id="5526340at2"/>
<dbReference type="GO" id="GO:0003700">
    <property type="term" value="F:DNA-binding transcription factor activity"/>
    <property type="evidence" value="ECO:0007669"/>
    <property type="project" value="InterPro"/>
</dbReference>
<dbReference type="Pfam" id="PF03466">
    <property type="entry name" value="LysR_substrate"/>
    <property type="match status" value="1"/>
</dbReference>
<keyword evidence="2" id="KW-0805">Transcription regulation</keyword>
<dbReference type="Gene3D" id="3.40.190.10">
    <property type="entry name" value="Periplasmic binding protein-like II"/>
    <property type="match status" value="2"/>
</dbReference>
<dbReference type="InterPro" id="IPR000847">
    <property type="entry name" value="LysR_HTH_N"/>
</dbReference>
<dbReference type="Proteomes" id="UP000251647">
    <property type="component" value="Unassembled WGS sequence"/>
</dbReference>
<dbReference type="SUPFAM" id="SSF46785">
    <property type="entry name" value="Winged helix' DNA-binding domain"/>
    <property type="match status" value="1"/>
</dbReference>
<dbReference type="Gene3D" id="1.10.10.10">
    <property type="entry name" value="Winged helix-like DNA-binding domain superfamily/Winged helix DNA-binding domain"/>
    <property type="match status" value="1"/>
</dbReference>
<reference evidence="5 6" key="1">
    <citation type="submission" date="2018-06" db="EMBL/GenBank/DDBJ databases">
        <authorList>
            <consortium name="Pathogen Informatics"/>
            <person name="Doyle S."/>
        </authorList>
    </citation>
    <scope>NUCLEOTIDE SEQUENCE [LARGE SCALE GENOMIC DNA]</scope>
    <source>
        <strain evidence="5 6">NCTC11647</strain>
    </source>
</reference>
<dbReference type="InterPro" id="IPR036388">
    <property type="entry name" value="WH-like_DNA-bd_sf"/>
</dbReference>
<evidence type="ECO:0000256" key="3">
    <source>
        <dbReference type="ARBA" id="ARBA00023125"/>
    </source>
</evidence>
<dbReference type="GO" id="GO:0043565">
    <property type="term" value="F:sequence-specific DNA binding"/>
    <property type="evidence" value="ECO:0007669"/>
    <property type="project" value="TreeGrafter"/>
</dbReference>